<accession>A0A4Y2TG21</accession>
<sequence>MPNFLSAIKVHRERERLVQDIINEHKTTYDADNPRDIIDEYFKERDKRRSRGDPTAEYFTDNVLRGSLMQFMGDGALVLASFSSLLMKGLLLFPEEQDKLYNEIVEVIGLDRQPAIEDKSKLTYFNAYVQESMRMQEFFNFFPTQECKKETALGGYRIPKGAILVQNFYSSHFDPEVYEEPEKFNPSRYLSVPDKRKADPPIMFGVGKRSCIGEGYVMTQTFLLLATLVQNFHLSLPEASKISVESFATSSLLVCAKPREKH</sequence>
<proteinExistence type="inferred from homology"/>
<evidence type="ECO:0000256" key="4">
    <source>
        <dbReference type="ARBA" id="ARBA00023033"/>
    </source>
</evidence>
<dbReference type="GO" id="GO:0006082">
    <property type="term" value="P:organic acid metabolic process"/>
    <property type="evidence" value="ECO:0007669"/>
    <property type="project" value="TreeGrafter"/>
</dbReference>
<evidence type="ECO:0000256" key="1">
    <source>
        <dbReference type="ARBA" id="ARBA00010617"/>
    </source>
</evidence>
<dbReference type="GO" id="GO:0008395">
    <property type="term" value="F:steroid hydroxylase activity"/>
    <property type="evidence" value="ECO:0007669"/>
    <property type="project" value="TreeGrafter"/>
</dbReference>
<comment type="caution">
    <text evidence="7">The sequence shown here is derived from an EMBL/GenBank/DDBJ whole genome shotgun (WGS) entry which is preliminary data.</text>
</comment>
<dbReference type="GO" id="GO:0016712">
    <property type="term" value="F:oxidoreductase activity, acting on paired donors, with incorporation or reduction of molecular oxygen, reduced flavin or flavoprotein as one donor, and incorporation of one atom of oxygen"/>
    <property type="evidence" value="ECO:0007669"/>
    <property type="project" value="TreeGrafter"/>
</dbReference>
<dbReference type="InterPro" id="IPR002401">
    <property type="entry name" value="Cyt_P450_E_grp-I"/>
</dbReference>
<dbReference type="PROSITE" id="PS00086">
    <property type="entry name" value="CYTOCHROME_P450"/>
    <property type="match status" value="1"/>
</dbReference>
<protein>
    <submittedName>
        <fullName evidence="7">Cytochrome P450 1A1</fullName>
    </submittedName>
</protein>
<dbReference type="Gene3D" id="1.10.630.10">
    <property type="entry name" value="Cytochrome P450"/>
    <property type="match status" value="1"/>
</dbReference>
<evidence type="ECO:0000256" key="5">
    <source>
        <dbReference type="PIRSR" id="PIRSR602401-1"/>
    </source>
</evidence>
<dbReference type="PRINTS" id="PR00463">
    <property type="entry name" value="EP450I"/>
</dbReference>
<evidence type="ECO:0000256" key="3">
    <source>
        <dbReference type="ARBA" id="ARBA00023004"/>
    </source>
</evidence>
<dbReference type="OrthoDB" id="2789670at2759"/>
<dbReference type="GO" id="GO:0006805">
    <property type="term" value="P:xenobiotic metabolic process"/>
    <property type="evidence" value="ECO:0007669"/>
    <property type="project" value="TreeGrafter"/>
</dbReference>
<comment type="similarity">
    <text evidence="1 6">Belongs to the cytochrome P450 family.</text>
</comment>
<dbReference type="InterPro" id="IPR036396">
    <property type="entry name" value="Cyt_P450_sf"/>
</dbReference>
<dbReference type="InterPro" id="IPR001128">
    <property type="entry name" value="Cyt_P450"/>
</dbReference>
<dbReference type="InterPro" id="IPR050182">
    <property type="entry name" value="Cytochrome_P450_fam2"/>
</dbReference>
<feature type="binding site" description="axial binding residue" evidence="5">
    <location>
        <position position="211"/>
    </location>
    <ligand>
        <name>heme</name>
        <dbReference type="ChEBI" id="CHEBI:30413"/>
    </ligand>
    <ligandPart>
        <name>Fe</name>
        <dbReference type="ChEBI" id="CHEBI:18248"/>
    </ligandPart>
</feature>
<keyword evidence="8" id="KW-1185">Reference proteome</keyword>
<evidence type="ECO:0000313" key="8">
    <source>
        <dbReference type="Proteomes" id="UP000499080"/>
    </source>
</evidence>
<dbReference type="GO" id="GO:0005737">
    <property type="term" value="C:cytoplasm"/>
    <property type="evidence" value="ECO:0007669"/>
    <property type="project" value="TreeGrafter"/>
</dbReference>
<evidence type="ECO:0000256" key="2">
    <source>
        <dbReference type="ARBA" id="ARBA00022723"/>
    </source>
</evidence>
<comment type="cofactor">
    <cofactor evidence="5">
        <name>heme</name>
        <dbReference type="ChEBI" id="CHEBI:30413"/>
    </cofactor>
</comment>
<organism evidence="7 8">
    <name type="scientific">Araneus ventricosus</name>
    <name type="common">Orbweaver spider</name>
    <name type="synonym">Epeira ventricosa</name>
    <dbReference type="NCBI Taxonomy" id="182803"/>
    <lineage>
        <taxon>Eukaryota</taxon>
        <taxon>Metazoa</taxon>
        <taxon>Ecdysozoa</taxon>
        <taxon>Arthropoda</taxon>
        <taxon>Chelicerata</taxon>
        <taxon>Arachnida</taxon>
        <taxon>Araneae</taxon>
        <taxon>Araneomorphae</taxon>
        <taxon>Entelegynae</taxon>
        <taxon>Araneoidea</taxon>
        <taxon>Araneidae</taxon>
        <taxon>Araneus</taxon>
    </lineage>
</organism>
<dbReference type="EMBL" id="BGPR01028421">
    <property type="protein sequence ID" value="GBN99574.1"/>
    <property type="molecule type" value="Genomic_DNA"/>
</dbReference>
<evidence type="ECO:0000256" key="6">
    <source>
        <dbReference type="RuleBase" id="RU000461"/>
    </source>
</evidence>
<keyword evidence="6" id="KW-0560">Oxidoreductase</keyword>
<dbReference type="PANTHER" id="PTHR24300">
    <property type="entry name" value="CYTOCHROME P450 508A4-RELATED"/>
    <property type="match status" value="1"/>
</dbReference>
<dbReference type="Pfam" id="PF00067">
    <property type="entry name" value="p450"/>
    <property type="match status" value="1"/>
</dbReference>
<gene>
    <name evidence="7" type="primary">cyp1a1_1</name>
    <name evidence="7" type="ORF">AVEN_147340_1</name>
</gene>
<dbReference type="InterPro" id="IPR017972">
    <property type="entry name" value="Cyt_P450_CS"/>
</dbReference>
<keyword evidence="5 6" id="KW-0349">Heme</keyword>
<name>A0A4Y2TG21_ARAVE</name>
<dbReference type="Proteomes" id="UP000499080">
    <property type="component" value="Unassembled WGS sequence"/>
</dbReference>
<keyword evidence="4 6" id="KW-0503">Monooxygenase</keyword>
<dbReference type="AlphaFoldDB" id="A0A4Y2TG21"/>
<keyword evidence="2 5" id="KW-0479">Metal-binding</keyword>
<dbReference type="GO" id="GO:0020037">
    <property type="term" value="F:heme binding"/>
    <property type="evidence" value="ECO:0007669"/>
    <property type="project" value="InterPro"/>
</dbReference>
<dbReference type="PRINTS" id="PR00385">
    <property type="entry name" value="P450"/>
</dbReference>
<evidence type="ECO:0000313" key="7">
    <source>
        <dbReference type="EMBL" id="GBN99574.1"/>
    </source>
</evidence>
<dbReference type="GO" id="GO:0005506">
    <property type="term" value="F:iron ion binding"/>
    <property type="evidence" value="ECO:0007669"/>
    <property type="project" value="InterPro"/>
</dbReference>
<dbReference type="SUPFAM" id="SSF48264">
    <property type="entry name" value="Cytochrome P450"/>
    <property type="match status" value="1"/>
</dbReference>
<keyword evidence="3 5" id="KW-0408">Iron</keyword>
<dbReference type="PANTHER" id="PTHR24300:SF403">
    <property type="entry name" value="CYTOCHROME P450 306A1"/>
    <property type="match status" value="1"/>
</dbReference>
<reference evidence="7 8" key="1">
    <citation type="journal article" date="2019" name="Sci. Rep.">
        <title>Orb-weaving spider Araneus ventricosus genome elucidates the spidroin gene catalogue.</title>
        <authorList>
            <person name="Kono N."/>
            <person name="Nakamura H."/>
            <person name="Ohtoshi R."/>
            <person name="Moran D.A.P."/>
            <person name="Shinohara A."/>
            <person name="Yoshida Y."/>
            <person name="Fujiwara M."/>
            <person name="Mori M."/>
            <person name="Tomita M."/>
            <person name="Arakawa K."/>
        </authorList>
    </citation>
    <scope>NUCLEOTIDE SEQUENCE [LARGE SCALE GENOMIC DNA]</scope>
</reference>